<dbReference type="PROSITE" id="PS51186">
    <property type="entry name" value="GNAT"/>
    <property type="match status" value="1"/>
</dbReference>
<keyword evidence="1" id="KW-0808">Transferase</keyword>
<sequence length="160" mass="18324">MEIQKLEQKHYPDVARIYQQAIDAGNITLATKTSSWKDWDKDHLENMRFVAIENNTIIGWVALSPVLQRTGYHGVTELSIYIEQDHQGKGIGKVLMQHIIDTSENAGIWTIMSFIFPENDKSILLHKKFGFKLLGTQQKAAQLNGIWMDNCILERRSALI</sequence>
<evidence type="ECO:0000256" key="1">
    <source>
        <dbReference type="ARBA" id="ARBA00022679"/>
    </source>
</evidence>
<name>A0ABV0BRW9_9SPHI</name>
<evidence type="ECO:0000313" key="4">
    <source>
        <dbReference type="EMBL" id="MEN5377269.1"/>
    </source>
</evidence>
<dbReference type="EMBL" id="JBDJNQ010000003">
    <property type="protein sequence ID" value="MEN5377269.1"/>
    <property type="molecule type" value="Genomic_DNA"/>
</dbReference>
<accession>A0ABV0BRW9</accession>
<protein>
    <submittedName>
        <fullName evidence="4">N-acetyltransferase family protein</fullName>
    </submittedName>
</protein>
<keyword evidence="5" id="KW-1185">Reference proteome</keyword>
<gene>
    <name evidence="4" type="ORF">ABE541_08370</name>
</gene>
<dbReference type="PANTHER" id="PTHR43072:SF23">
    <property type="entry name" value="UPF0039 PROTEIN C11D3.02C"/>
    <property type="match status" value="1"/>
</dbReference>
<dbReference type="CDD" id="cd04301">
    <property type="entry name" value="NAT_SF"/>
    <property type="match status" value="1"/>
</dbReference>
<dbReference type="Proteomes" id="UP001409291">
    <property type="component" value="Unassembled WGS sequence"/>
</dbReference>
<dbReference type="Gene3D" id="3.40.630.30">
    <property type="match status" value="1"/>
</dbReference>
<feature type="domain" description="N-acetyltransferase" evidence="3">
    <location>
        <begin position="1"/>
        <end position="160"/>
    </location>
</feature>
<dbReference type="InterPro" id="IPR016181">
    <property type="entry name" value="Acyl_CoA_acyltransferase"/>
</dbReference>
<evidence type="ECO:0000259" key="3">
    <source>
        <dbReference type="PROSITE" id="PS51186"/>
    </source>
</evidence>
<evidence type="ECO:0000313" key="5">
    <source>
        <dbReference type="Proteomes" id="UP001409291"/>
    </source>
</evidence>
<evidence type="ECO:0000256" key="2">
    <source>
        <dbReference type="ARBA" id="ARBA00023315"/>
    </source>
</evidence>
<dbReference type="InterPro" id="IPR000182">
    <property type="entry name" value="GNAT_dom"/>
</dbReference>
<dbReference type="Pfam" id="PF00583">
    <property type="entry name" value="Acetyltransf_1"/>
    <property type="match status" value="1"/>
</dbReference>
<reference evidence="4 5" key="1">
    <citation type="submission" date="2024-04" db="EMBL/GenBank/DDBJ databases">
        <title>WGS of bacteria from Torrens River.</title>
        <authorList>
            <person name="Wyrsch E.R."/>
            <person name="Drigo B."/>
        </authorList>
    </citation>
    <scope>NUCLEOTIDE SEQUENCE [LARGE SCALE GENOMIC DNA]</scope>
    <source>
        <strain evidence="4 5">TWI391</strain>
    </source>
</reference>
<dbReference type="RefSeq" id="WP_346581102.1">
    <property type="nucleotide sequence ID" value="NZ_JBDJLH010000004.1"/>
</dbReference>
<keyword evidence="2" id="KW-0012">Acyltransferase</keyword>
<proteinExistence type="predicted"/>
<dbReference type="SUPFAM" id="SSF55729">
    <property type="entry name" value="Acyl-CoA N-acyltransferases (Nat)"/>
    <property type="match status" value="1"/>
</dbReference>
<organism evidence="4 5">
    <name type="scientific">Sphingobacterium kitahiroshimense</name>
    <dbReference type="NCBI Taxonomy" id="470446"/>
    <lineage>
        <taxon>Bacteria</taxon>
        <taxon>Pseudomonadati</taxon>
        <taxon>Bacteroidota</taxon>
        <taxon>Sphingobacteriia</taxon>
        <taxon>Sphingobacteriales</taxon>
        <taxon>Sphingobacteriaceae</taxon>
        <taxon>Sphingobacterium</taxon>
    </lineage>
</organism>
<comment type="caution">
    <text evidence="4">The sequence shown here is derived from an EMBL/GenBank/DDBJ whole genome shotgun (WGS) entry which is preliminary data.</text>
</comment>
<dbReference type="PANTHER" id="PTHR43072">
    <property type="entry name" value="N-ACETYLTRANSFERASE"/>
    <property type="match status" value="1"/>
</dbReference>